<dbReference type="InterPro" id="IPR011991">
    <property type="entry name" value="ArsR-like_HTH"/>
</dbReference>
<dbReference type="PRINTS" id="PR00778">
    <property type="entry name" value="HTHARSR"/>
</dbReference>
<evidence type="ECO:0000259" key="2">
    <source>
        <dbReference type="PROSITE" id="PS50987"/>
    </source>
</evidence>
<comment type="caution">
    <text evidence="3">The sequence shown here is derived from an EMBL/GenBank/DDBJ whole genome shotgun (WGS) entry which is preliminary data.</text>
</comment>
<dbReference type="PANTHER" id="PTHR38600:SF2">
    <property type="entry name" value="SLL0088 PROTEIN"/>
    <property type="match status" value="1"/>
</dbReference>
<feature type="compositionally biased region" description="Polar residues" evidence="1">
    <location>
        <begin position="1"/>
        <end position="11"/>
    </location>
</feature>
<dbReference type="EMBL" id="PZJX01000028">
    <property type="protein sequence ID" value="PTE09597.1"/>
    <property type="molecule type" value="Genomic_DNA"/>
</dbReference>
<keyword evidence="4" id="KW-1185">Reference proteome</keyword>
<accession>A0A2T4IVD6</accession>
<dbReference type="PANTHER" id="PTHR38600">
    <property type="entry name" value="TRANSCRIPTIONAL REGULATORY PROTEIN"/>
    <property type="match status" value="1"/>
</dbReference>
<name>A0A2T4IVD6_9HYPH</name>
<gene>
    <name evidence="3" type="ORF">C9427_16100</name>
</gene>
<proteinExistence type="predicted"/>
<evidence type="ECO:0000313" key="3">
    <source>
        <dbReference type="EMBL" id="PTE09597.1"/>
    </source>
</evidence>
<protein>
    <submittedName>
        <fullName evidence="3">Transcriptional regulator</fullName>
    </submittedName>
</protein>
<evidence type="ECO:0000256" key="1">
    <source>
        <dbReference type="SAM" id="MobiDB-lite"/>
    </source>
</evidence>
<dbReference type="InterPro" id="IPR036390">
    <property type="entry name" value="WH_DNA-bd_sf"/>
</dbReference>
<reference evidence="3 4" key="1">
    <citation type="submission" date="2018-03" db="EMBL/GenBank/DDBJ databases">
        <title>Genome sequence of the symbiotic type strain Mesorhizobium helmanticense CSLC115NT isolated from Lotus corniculatus nodules.</title>
        <authorList>
            <person name="Sannazzaro A.I."/>
            <person name="Torres Tejerizo G.A."/>
            <person name="Dip D."/>
            <person name="Caballero M."/>
            <person name="Pistorio M."/>
            <person name="Estrella M.J."/>
        </authorList>
    </citation>
    <scope>NUCLEOTIDE SEQUENCE [LARGE SCALE GENOMIC DNA]</scope>
    <source>
        <strain evidence="3 4">CSLC115N</strain>
    </source>
</reference>
<organism evidence="3 4">
    <name type="scientific">Mesorhizobium helmanticense</name>
    <dbReference type="NCBI Taxonomy" id="1776423"/>
    <lineage>
        <taxon>Bacteria</taxon>
        <taxon>Pseudomonadati</taxon>
        <taxon>Pseudomonadota</taxon>
        <taxon>Alphaproteobacteria</taxon>
        <taxon>Hyphomicrobiales</taxon>
        <taxon>Phyllobacteriaceae</taxon>
        <taxon>Mesorhizobium</taxon>
    </lineage>
</organism>
<dbReference type="InterPro" id="IPR036388">
    <property type="entry name" value="WH-like_DNA-bd_sf"/>
</dbReference>
<dbReference type="OrthoDB" id="9790747at2"/>
<dbReference type="Proteomes" id="UP000240259">
    <property type="component" value="Unassembled WGS sequence"/>
</dbReference>
<dbReference type="CDD" id="cd00090">
    <property type="entry name" value="HTH_ARSR"/>
    <property type="match status" value="1"/>
</dbReference>
<dbReference type="SUPFAM" id="SSF46785">
    <property type="entry name" value="Winged helix' DNA-binding domain"/>
    <property type="match status" value="1"/>
</dbReference>
<dbReference type="AlphaFoldDB" id="A0A2T4IVD6"/>
<evidence type="ECO:0000313" key="4">
    <source>
        <dbReference type="Proteomes" id="UP000240259"/>
    </source>
</evidence>
<dbReference type="InterPro" id="IPR001845">
    <property type="entry name" value="HTH_ArsR_DNA-bd_dom"/>
</dbReference>
<feature type="domain" description="HTH arsR-type" evidence="2">
    <location>
        <begin position="9"/>
        <end position="103"/>
    </location>
</feature>
<dbReference type="Gene3D" id="1.10.10.10">
    <property type="entry name" value="Winged helix-like DNA-binding domain superfamily/Winged helix DNA-binding domain"/>
    <property type="match status" value="1"/>
</dbReference>
<feature type="region of interest" description="Disordered" evidence="1">
    <location>
        <begin position="1"/>
        <end position="21"/>
    </location>
</feature>
<dbReference type="Pfam" id="PF12840">
    <property type="entry name" value="HTH_20"/>
    <property type="match status" value="1"/>
</dbReference>
<dbReference type="NCBIfam" id="NF033788">
    <property type="entry name" value="HTH_metalloreg"/>
    <property type="match status" value="1"/>
</dbReference>
<dbReference type="SMART" id="SM00418">
    <property type="entry name" value="HTH_ARSR"/>
    <property type="match status" value="1"/>
</dbReference>
<sequence length="121" mass="13695">MTATTNPQTAGSGIPPIDGIFRALSDPTRRRVVERLNRSPASVSELAEPFGMALPSFVEHLKVLEGCGLVRSQKTGRIRTYQLAPEPLKLAENWLAEQRTLWERRLDQFEAYVMKLRESDK</sequence>
<dbReference type="PROSITE" id="PS50987">
    <property type="entry name" value="HTH_ARSR_2"/>
    <property type="match status" value="1"/>
</dbReference>
<dbReference type="RefSeq" id="WP_107650092.1">
    <property type="nucleotide sequence ID" value="NZ_PZJX01000028.1"/>
</dbReference>
<dbReference type="GO" id="GO:0003700">
    <property type="term" value="F:DNA-binding transcription factor activity"/>
    <property type="evidence" value="ECO:0007669"/>
    <property type="project" value="InterPro"/>
</dbReference>